<keyword evidence="7" id="KW-0677">Repeat</keyword>
<keyword evidence="10" id="KW-0325">Glycoprotein</keyword>
<evidence type="ECO:0000256" key="10">
    <source>
        <dbReference type="ARBA" id="ARBA00023180"/>
    </source>
</evidence>
<dbReference type="InterPro" id="IPR055414">
    <property type="entry name" value="LRR_R13L4/SHOC2-like"/>
</dbReference>
<dbReference type="Pfam" id="PF12799">
    <property type="entry name" value="LRR_4"/>
    <property type="match status" value="1"/>
</dbReference>
<keyword evidence="9 11" id="KW-0472">Membrane</keyword>
<evidence type="ECO:0000256" key="7">
    <source>
        <dbReference type="ARBA" id="ARBA00022737"/>
    </source>
</evidence>
<evidence type="ECO:0000256" key="3">
    <source>
        <dbReference type="ARBA" id="ARBA00022475"/>
    </source>
</evidence>
<dbReference type="FunFam" id="3.80.10.10:FF:000095">
    <property type="entry name" value="LRR receptor-like serine/threonine-protein kinase GSO1"/>
    <property type="match status" value="2"/>
</dbReference>
<evidence type="ECO:0000256" key="8">
    <source>
        <dbReference type="ARBA" id="ARBA00022989"/>
    </source>
</evidence>
<feature type="transmembrane region" description="Helical" evidence="11">
    <location>
        <begin position="1045"/>
        <end position="1068"/>
    </location>
</feature>
<evidence type="ECO:0000259" key="13">
    <source>
        <dbReference type="Pfam" id="PF08263"/>
    </source>
</evidence>
<dbReference type="Pfam" id="PF08263">
    <property type="entry name" value="LRRNT_2"/>
    <property type="match status" value="1"/>
</dbReference>
<proteinExistence type="inferred from homology"/>
<sequence>MDDISTYHLLFALTLSLIMELGISYAAVSTPAIIHCRESEQKALVEFKRQLRDPTNRLSSWIGDDCCAWEGVGCNNLTGHVVKLDLRNRQNLSDDSCYDIYREHFGCKQALHGDLSPSLLSLQHLGHLDLSGNYFGHHIPAFLGSLRRLTYLNLSYAGFVGRVPDHIGNLTKLLHLDLSYNSYPGDGGSYKYLYLENSGWISQLSSLRLLNMTWVNFTGASNWLQALNALPRIEEVELVGCHLGAIPSSLPQVNFTSLTTLKLRGNLINTTTPHWLLNLTTLGYLDLAFNYIYWSIPSSSAKLTSLKVLDLSTNILSKDFLRSGAISNLCKLQILYLEEGTTFNDGLSSLQVVFTGCLMFSLEELHLRNNKIVSSLPDWFGNMKKLKYLDLSYNSLYGSLPNSLGNMSSLQYLDLSSNNFNATIGEGLGQLKDLVTLDLSYNSLCDSLPNSLGNMTSLQYLDFSVNNFNGRIGEGIGQLKDLVYLSLSSNSLYGSLPNSLGNMSSLQYLDLSSNNFNDTIGEGIGQLKGVVDLDLGYNSLSLSEANLVNLWSLKHMDISHNTLVLKESHKYWIPPFQLESLYMSFGKIEPNPHFPQWLRTQRSLSDLYLTAVGIKDTIPNWLPSSLEYLYLDNNEIDGDMTQQYFPNLRELSLSNNSLSGHLPTRIANLMPRLEYLDLSNNLFSGHLPPKIFHSMPNLLWIYLSLNNLSGNIPLSFCHNKFLFKIDLSNNSLSGKIPNCWENVSQVFLLDFSNNQLQGGIPNTLCNLPVLQSLHLSHNNLSGEISLSLRRCTSLVTLDLGHNNFTGNIPPWLEDSLPYLKALILRSNAFTGNIPRLSHLASLQILDISNNDLSGSIPRSFGNFSALKSPYKSDSYFKHIKSRMNDNLWLSIKGNNLKYVINLQLLMTTIDLSNNRLSGPIPEELGNLHELQSLNLSRNYLTGKIPEQIGKIRQLETLDLSRNHLSGAIPSSLATLNFLSVLNLSYNNISGRIPTGNQLQTFTGLSTYVGNPYLCGPPLTNNCTEDMAKGNASGEDEDAKSRIASIWVYTSAALGFIVGFWAICGTLLLQRRWRMAYFSAIDNTYDWLYVMVAVNMARIKRELFRRDQDD</sequence>
<organism evidence="15 16">
    <name type="scientific">Canna indica</name>
    <name type="common">Indian-shot</name>
    <dbReference type="NCBI Taxonomy" id="4628"/>
    <lineage>
        <taxon>Eukaryota</taxon>
        <taxon>Viridiplantae</taxon>
        <taxon>Streptophyta</taxon>
        <taxon>Embryophyta</taxon>
        <taxon>Tracheophyta</taxon>
        <taxon>Spermatophyta</taxon>
        <taxon>Magnoliopsida</taxon>
        <taxon>Liliopsida</taxon>
        <taxon>Zingiberales</taxon>
        <taxon>Cannaceae</taxon>
        <taxon>Canna</taxon>
    </lineage>
</organism>
<keyword evidence="15" id="KW-0675">Receptor</keyword>
<dbReference type="Pfam" id="PF00560">
    <property type="entry name" value="LRR_1"/>
    <property type="match status" value="5"/>
</dbReference>
<keyword evidence="6 12" id="KW-0732">Signal</keyword>
<keyword evidence="16" id="KW-1185">Reference proteome</keyword>
<dbReference type="InterPro" id="IPR001611">
    <property type="entry name" value="Leu-rich_rpt"/>
</dbReference>
<evidence type="ECO:0000256" key="11">
    <source>
        <dbReference type="SAM" id="Phobius"/>
    </source>
</evidence>
<dbReference type="SUPFAM" id="SSF52047">
    <property type="entry name" value="RNI-like"/>
    <property type="match status" value="1"/>
</dbReference>
<evidence type="ECO:0000256" key="12">
    <source>
        <dbReference type="SAM" id="SignalP"/>
    </source>
</evidence>
<protein>
    <submittedName>
        <fullName evidence="15">Receptor-like protein 12</fullName>
    </submittedName>
</protein>
<accession>A0AAQ3JYV4</accession>
<keyword evidence="3" id="KW-1003">Cell membrane</keyword>
<comment type="subcellular location">
    <subcellularLocation>
        <location evidence="1">Cell membrane</location>
        <topology evidence="1">Single-pass type I membrane protein</topology>
    </subcellularLocation>
</comment>
<dbReference type="AlphaFoldDB" id="A0AAQ3JYV4"/>
<comment type="similarity">
    <text evidence="2">Belongs to the RLP family.</text>
</comment>
<evidence type="ECO:0000256" key="6">
    <source>
        <dbReference type="ARBA" id="ARBA00022729"/>
    </source>
</evidence>
<gene>
    <name evidence="15" type="ORF">Cni_G07656</name>
</gene>
<reference evidence="15 16" key="1">
    <citation type="submission" date="2023-10" db="EMBL/GenBank/DDBJ databases">
        <title>Chromosome-scale genome assembly provides insights into flower coloration mechanisms of Canna indica.</title>
        <authorList>
            <person name="Li C."/>
        </authorList>
    </citation>
    <scope>NUCLEOTIDE SEQUENCE [LARGE SCALE GENOMIC DNA]</scope>
    <source>
        <tissue evidence="15">Flower</tissue>
    </source>
</reference>
<keyword evidence="8 11" id="KW-1133">Transmembrane helix</keyword>
<feature type="domain" description="Leucine-rich repeat-containing N-terminal plant-type" evidence="13">
    <location>
        <begin position="39"/>
        <end position="75"/>
    </location>
</feature>
<keyword evidence="4" id="KW-0433">Leucine-rich repeat</keyword>
<evidence type="ECO:0000313" key="16">
    <source>
        <dbReference type="Proteomes" id="UP001327560"/>
    </source>
</evidence>
<dbReference type="EMBL" id="CP136891">
    <property type="protein sequence ID" value="WOK98944.1"/>
    <property type="molecule type" value="Genomic_DNA"/>
</dbReference>
<evidence type="ECO:0000256" key="5">
    <source>
        <dbReference type="ARBA" id="ARBA00022692"/>
    </source>
</evidence>
<dbReference type="SMART" id="SM00369">
    <property type="entry name" value="LRR_TYP"/>
    <property type="match status" value="15"/>
</dbReference>
<dbReference type="PANTHER" id="PTHR48063">
    <property type="entry name" value="LRR RECEPTOR-LIKE KINASE"/>
    <property type="match status" value="1"/>
</dbReference>
<dbReference type="Proteomes" id="UP001327560">
    <property type="component" value="Chromosome 2"/>
</dbReference>
<dbReference type="PRINTS" id="PR00019">
    <property type="entry name" value="LEURICHRPT"/>
</dbReference>
<keyword evidence="5 11" id="KW-0812">Transmembrane</keyword>
<dbReference type="InterPro" id="IPR025875">
    <property type="entry name" value="Leu-rich_rpt_4"/>
</dbReference>
<evidence type="ECO:0000259" key="14">
    <source>
        <dbReference type="Pfam" id="PF23598"/>
    </source>
</evidence>
<dbReference type="Pfam" id="PF13855">
    <property type="entry name" value="LRR_8"/>
    <property type="match status" value="2"/>
</dbReference>
<dbReference type="FunFam" id="3.80.10.10:FF:000111">
    <property type="entry name" value="LRR receptor-like serine/threonine-protein kinase ERECTA"/>
    <property type="match status" value="1"/>
</dbReference>
<feature type="chain" id="PRO_5043039567" evidence="12">
    <location>
        <begin position="27"/>
        <end position="1109"/>
    </location>
</feature>
<evidence type="ECO:0000256" key="2">
    <source>
        <dbReference type="ARBA" id="ARBA00009592"/>
    </source>
</evidence>
<name>A0AAQ3JYV4_9LILI</name>
<dbReference type="InterPro" id="IPR013210">
    <property type="entry name" value="LRR_N_plant-typ"/>
</dbReference>
<evidence type="ECO:0000256" key="9">
    <source>
        <dbReference type="ARBA" id="ARBA00023136"/>
    </source>
</evidence>
<evidence type="ECO:0000313" key="15">
    <source>
        <dbReference type="EMBL" id="WOK98944.1"/>
    </source>
</evidence>
<dbReference type="PANTHER" id="PTHR48063:SF111">
    <property type="entry name" value="LEUCINE-RICH REPEAT-CONTAINING N-TERMINAL PLANT-TYPE DOMAIN-CONTAINING PROTEIN"/>
    <property type="match status" value="1"/>
</dbReference>
<dbReference type="GO" id="GO:0005886">
    <property type="term" value="C:plasma membrane"/>
    <property type="evidence" value="ECO:0007669"/>
    <property type="project" value="UniProtKB-SubCell"/>
</dbReference>
<feature type="domain" description="Disease resistance R13L4/SHOC-2-like LRR" evidence="14">
    <location>
        <begin position="445"/>
        <end position="681"/>
    </location>
</feature>
<dbReference type="Pfam" id="PF23598">
    <property type="entry name" value="LRR_14"/>
    <property type="match status" value="1"/>
</dbReference>
<evidence type="ECO:0000256" key="4">
    <source>
        <dbReference type="ARBA" id="ARBA00022614"/>
    </source>
</evidence>
<dbReference type="InterPro" id="IPR003591">
    <property type="entry name" value="Leu-rich_rpt_typical-subtyp"/>
</dbReference>
<dbReference type="Gene3D" id="3.80.10.10">
    <property type="entry name" value="Ribonuclease Inhibitor"/>
    <property type="match status" value="7"/>
</dbReference>
<dbReference type="SMART" id="SM00365">
    <property type="entry name" value="LRR_SD22"/>
    <property type="match status" value="9"/>
</dbReference>
<feature type="signal peptide" evidence="12">
    <location>
        <begin position="1"/>
        <end position="26"/>
    </location>
</feature>
<evidence type="ECO:0000256" key="1">
    <source>
        <dbReference type="ARBA" id="ARBA00004251"/>
    </source>
</evidence>
<dbReference type="SUPFAM" id="SSF52058">
    <property type="entry name" value="L domain-like"/>
    <property type="match status" value="2"/>
</dbReference>
<dbReference type="InterPro" id="IPR046956">
    <property type="entry name" value="RLP23-like"/>
</dbReference>
<dbReference type="InterPro" id="IPR032675">
    <property type="entry name" value="LRR_dom_sf"/>
</dbReference>